<dbReference type="AlphaFoldDB" id="A0A820BDU0"/>
<protein>
    <submittedName>
        <fullName evidence="2">Uncharacterized protein</fullName>
    </submittedName>
</protein>
<feature type="compositionally biased region" description="Polar residues" evidence="1">
    <location>
        <begin position="1"/>
        <end position="20"/>
    </location>
</feature>
<name>A0A820BDU0_9BILA</name>
<gene>
    <name evidence="2" type="ORF">OKA104_LOCUS41263</name>
</gene>
<feature type="non-terminal residue" evidence="2">
    <location>
        <position position="70"/>
    </location>
</feature>
<feature type="region of interest" description="Disordered" evidence="1">
    <location>
        <begin position="1"/>
        <end position="28"/>
    </location>
</feature>
<dbReference type="Proteomes" id="UP000663881">
    <property type="component" value="Unassembled WGS sequence"/>
</dbReference>
<accession>A0A820BDU0</accession>
<organism evidence="2 3">
    <name type="scientific">Adineta steineri</name>
    <dbReference type="NCBI Taxonomy" id="433720"/>
    <lineage>
        <taxon>Eukaryota</taxon>
        <taxon>Metazoa</taxon>
        <taxon>Spiralia</taxon>
        <taxon>Gnathifera</taxon>
        <taxon>Rotifera</taxon>
        <taxon>Eurotatoria</taxon>
        <taxon>Bdelloidea</taxon>
        <taxon>Adinetida</taxon>
        <taxon>Adinetidae</taxon>
        <taxon>Adineta</taxon>
    </lineage>
</organism>
<comment type="caution">
    <text evidence="2">The sequence shown here is derived from an EMBL/GenBank/DDBJ whole genome shotgun (WGS) entry which is preliminary data.</text>
</comment>
<evidence type="ECO:0000313" key="3">
    <source>
        <dbReference type="Proteomes" id="UP000663881"/>
    </source>
</evidence>
<evidence type="ECO:0000256" key="1">
    <source>
        <dbReference type="SAM" id="MobiDB-lite"/>
    </source>
</evidence>
<reference evidence="2" key="1">
    <citation type="submission" date="2021-02" db="EMBL/GenBank/DDBJ databases">
        <authorList>
            <person name="Nowell W R."/>
        </authorList>
    </citation>
    <scope>NUCLEOTIDE SEQUENCE</scope>
</reference>
<proteinExistence type="predicted"/>
<evidence type="ECO:0000313" key="2">
    <source>
        <dbReference type="EMBL" id="CAF4206172.1"/>
    </source>
</evidence>
<dbReference type="EMBL" id="CAJOAY010009549">
    <property type="protein sequence ID" value="CAF4206172.1"/>
    <property type="molecule type" value="Genomic_DNA"/>
</dbReference>
<sequence>MSTTGSLEMTMKDSSTVIQDHNNEDDICPKPSRRSQLGLDWFNFFLSDVLNGVDSFLSAYLTGKGWGPQR</sequence>